<feature type="compositionally biased region" description="Basic and acidic residues" evidence="8">
    <location>
        <begin position="415"/>
        <end position="424"/>
    </location>
</feature>
<evidence type="ECO:0000256" key="1">
    <source>
        <dbReference type="ARBA" id="ARBA00004651"/>
    </source>
</evidence>
<protein>
    <submittedName>
        <fullName evidence="10">AI-2E family transporter</fullName>
    </submittedName>
</protein>
<feature type="transmembrane region" description="Helical" evidence="9">
    <location>
        <begin position="34"/>
        <end position="67"/>
    </location>
</feature>
<feature type="transmembrane region" description="Helical" evidence="9">
    <location>
        <begin position="88"/>
        <end position="109"/>
    </location>
</feature>
<keyword evidence="7 9" id="KW-0472">Membrane</keyword>
<feature type="transmembrane region" description="Helical" evidence="9">
    <location>
        <begin position="283"/>
        <end position="299"/>
    </location>
</feature>
<sequence>MEPLPGVPVAAPRTGTDAVPYAVQAAAAWAWRVLLIAALLAGALWLLTLLKVIVVPVAVALLLAVLLTPMRRFFQRNLHLGRGPASGLSLIALIAIVAGLITVSSRSIASGFADLRLQATAGIEEVISWLQTRFNVNLSTYSEELMTQLQEQQSAIISGALGAATTVGHVAVGILIALFCTFFFLHDGRGIWSWLVNLLPLSTREKVHQAGRRGIVTLSAYVRTQILVAFVDGVGIGIGSAFFVPSLALPIAVLVFVGSFVPVVGAIVTGVVAVIVVLVAKGWVAALIMLGVVVLVQQIEGHVLQPFLMGQAVSLHPVAVILVVAAGSFVAGIVGALFSVPLAALLNTVILYLHGHDKFPELGDGDRLPLRWRPPSAPPIRLRRIGMQGASAGAVAADAAEGGTSDGAVTEQAIDEVKDGSRKG</sequence>
<feature type="transmembrane region" description="Helical" evidence="9">
    <location>
        <begin position="251"/>
        <end position="276"/>
    </location>
</feature>
<comment type="caution">
    <text evidence="10">The sequence shown here is derived from an EMBL/GenBank/DDBJ whole genome shotgun (WGS) entry which is preliminary data.</text>
</comment>
<keyword evidence="3" id="KW-0813">Transport</keyword>
<dbReference type="GO" id="GO:0005886">
    <property type="term" value="C:plasma membrane"/>
    <property type="evidence" value="ECO:0007669"/>
    <property type="project" value="UniProtKB-SubCell"/>
</dbReference>
<dbReference type="Pfam" id="PF01594">
    <property type="entry name" value="AI-2E_transport"/>
    <property type="match status" value="1"/>
</dbReference>
<comment type="subcellular location">
    <subcellularLocation>
        <location evidence="1">Cell membrane</location>
        <topology evidence="1">Multi-pass membrane protein</topology>
    </subcellularLocation>
</comment>
<name>A0AA41QB70_9MICO</name>
<dbReference type="PANTHER" id="PTHR21716">
    <property type="entry name" value="TRANSMEMBRANE PROTEIN"/>
    <property type="match status" value="1"/>
</dbReference>
<accession>A0AA41QB70</accession>
<evidence type="ECO:0000256" key="3">
    <source>
        <dbReference type="ARBA" id="ARBA00022448"/>
    </source>
</evidence>
<feature type="transmembrane region" description="Helical" evidence="9">
    <location>
        <begin position="319"/>
        <end position="352"/>
    </location>
</feature>
<gene>
    <name evidence="10" type="ORF">L1785_03595</name>
</gene>
<reference evidence="10" key="1">
    <citation type="submission" date="2022-01" db="EMBL/GenBank/DDBJ databases">
        <title>Antribacter sp. nov., isolated from Guizhou of China.</title>
        <authorList>
            <person name="Chengliang C."/>
            <person name="Ya Z."/>
        </authorList>
    </citation>
    <scope>NUCLEOTIDE SEQUENCE</scope>
    <source>
        <strain evidence="10">KLBMP 9083</strain>
    </source>
</reference>
<dbReference type="GO" id="GO:0055085">
    <property type="term" value="P:transmembrane transport"/>
    <property type="evidence" value="ECO:0007669"/>
    <property type="project" value="TreeGrafter"/>
</dbReference>
<evidence type="ECO:0000256" key="2">
    <source>
        <dbReference type="ARBA" id="ARBA00009773"/>
    </source>
</evidence>
<evidence type="ECO:0000256" key="9">
    <source>
        <dbReference type="SAM" id="Phobius"/>
    </source>
</evidence>
<keyword evidence="6 9" id="KW-1133">Transmembrane helix</keyword>
<proteinExistence type="inferred from homology"/>
<organism evidence="10 11">
    <name type="scientific">Antribacter soli</name>
    <dbReference type="NCBI Taxonomy" id="2910976"/>
    <lineage>
        <taxon>Bacteria</taxon>
        <taxon>Bacillati</taxon>
        <taxon>Actinomycetota</taxon>
        <taxon>Actinomycetes</taxon>
        <taxon>Micrococcales</taxon>
        <taxon>Promicromonosporaceae</taxon>
        <taxon>Antribacter</taxon>
    </lineage>
</organism>
<keyword evidence="11" id="KW-1185">Reference proteome</keyword>
<dbReference type="InterPro" id="IPR002549">
    <property type="entry name" value="AI-2E-like"/>
</dbReference>
<feature type="region of interest" description="Disordered" evidence="8">
    <location>
        <begin position="396"/>
        <end position="424"/>
    </location>
</feature>
<evidence type="ECO:0000256" key="8">
    <source>
        <dbReference type="SAM" id="MobiDB-lite"/>
    </source>
</evidence>
<comment type="similarity">
    <text evidence="2">Belongs to the autoinducer-2 exporter (AI-2E) (TC 2.A.86) family.</text>
</comment>
<feature type="transmembrane region" description="Helical" evidence="9">
    <location>
        <begin position="226"/>
        <end position="245"/>
    </location>
</feature>
<dbReference type="Proteomes" id="UP001165405">
    <property type="component" value="Unassembled WGS sequence"/>
</dbReference>
<keyword evidence="4" id="KW-1003">Cell membrane</keyword>
<evidence type="ECO:0000313" key="10">
    <source>
        <dbReference type="EMBL" id="MCF4120053.1"/>
    </source>
</evidence>
<evidence type="ECO:0000313" key="11">
    <source>
        <dbReference type="Proteomes" id="UP001165405"/>
    </source>
</evidence>
<evidence type="ECO:0000256" key="6">
    <source>
        <dbReference type="ARBA" id="ARBA00022989"/>
    </source>
</evidence>
<feature type="transmembrane region" description="Helical" evidence="9">
    <location>
        <begin position="155"/>
        <end position="185"/>
    </location>
</feature>
<dbReference type="EMBL" id="JAKGSG010000012">
    <property type="protein sequence ID" value="MCF4120053.1"/>
    <property type="molecule type" value="Genomic_DNA"/>
</dbReference>
<dbReference type="PANTHER" id="PTHR21716:SF53">
    <property type="entry name" value="PERMEASE PERM-RELATED"/>
    <property type="match status" value="1"/>
</dbReference>
<evidence type="ECO:0000256" key="7">
    <source>
        <dbReference type="ARBA" id="ARBA00023136"/>
    </source>
</evidence>
<keyword evidence="5 9" id="KW-0812">Transmembrane</keyword>
<evidence type="ECO:0000256" key="5">
    <source>
        <dbReference type="ARBA" id="ARBA00022692"/>
    </source>
</evidence>
<dbReference type="AlphaFoldDB" id="A0AA41QB70"/>
<evidence type="ECO:0000256" key="4">
    <source>
        <dbReference type="ARBA" id="ARBA00022475"/>
    </source>
</evidence>